<dbReference type="GO" id="GO:0005507">
    <property type="term" value="F:copper ion binding"/>
    <property type="evidence" value="ECO:0007669"/>
    <property type="project" value="InterPro"/>
</dbReference>
<dbReference type="SUPFAM" id="SSF54416">
    <property type="entry name" value="Amine oxidase N-terminal region"/>
    <property type="match status" value="1"/>
</dbReference>
<dbReference type="Proteomes" id="UP000236520">
    <property type="component" value="Unassembled WGS sequence"/>
</dbReference>
<feature type="region of interest" description="Disordered" evidence="1">
    <location>
        <begin position="40"/>
        <end position="119"/>
    </location>
</feature>
<feature type="compositionally biased region" description="Basic and acidic residues" evidence="1">
    <location>
        <begin position="100"/>
        <end position="119"/>
    </location>
</feature>
<evidence type="ECO:0000313" key="3">
    <source>
        <dbReference type="Proteomes" id="UP000236520"/>
    </source>
</evidence>
<dbReference type="GO" id="GO:0008131">
    <property type="term" value="F:primary methylamine oxidase activity"/>
    <property type="evidence" value="ECO:0007669"/>
    <property type="project" value="InterPro"/>
</dbReference>
<dbReference type="EMBL" id="LJIW01000002">
    <property type="protein sequence ID" value="PNG92207.1"/>
    <property type="molecule type" value="Genomic_DNA"/>
</dbReference>
<dbReference type="GO" id="GO:0009308">
    <property type="term" value="P:amine metabolic process"/>
    <property type="evidence" value="ECO:0007669"/>
    <property type="project" value="InterPro"/>
</dbReference>
<dbReference type="InterPro" id="IPR016182">
    <property type="entry name" value="Cu_amine_oxidase_N-reg"/>
</dbReference>
<name>A0A2J7YW03_STRMQ</name>
<feature type="compositionally biased region" description="Low complexity" evidence="1">
    <location>
        <begin position="51"/>
        <end position="62"/>
    </location>
</feature>
<protein>
    <recommendedName>
        <fullName evidence="4">Tat pathway signal sequence domain protein</fullName>
    </recommendedName>
</protein>
<evidence type="ECO:0000313" key="2">
    <source>
        <dbReference type="EMBL" id="PNG92207.1"/>
    </source>
</evidence>
<gene>
    <name evidence="2" type="ORF">SMF913_27672</name>
</gene>
<evidence type="ECO:0008006" key="4">
    <source>
        <dbReference type="Google" id="ProtNLM"/>
    </source>
</evidence>
<sequence>MGEDVRKMMHHRHLGKVVAGAAVAATATAVLIGVTLPGSASGEESSGGGPQSSSAEQGQAAARQLPGVVEDAPEQGRTGTGRDPLTDDEIKRAQTLAAGRDFRASSEDVKGAKGPERLSTDLAELGPDEVGAAEAPRRAEVTYYDYKDDTYVTKTVDLGSGKVTGTDTQHGVQPPPSHDEVMEAARLLMADKLGEGLKKDFKDATGKALTRPDQLTVTGFVYRAGEGSNPGPASVGDCGEHRCVRLFTRVVNGPWIDTRQMVIDLSAHKIAKLG</sequence>
<accession>A0A2J7YW03</accession>
<keyword evidence="3" id="KW-1185">Reference proteome</keyword>
<organism evidence="2 3">
    <name type="scientific">Streptomyces malaysiensis</name>
    <dbReference type="NCBI Taxonomy" id="92644"/>
    <lineage>
        <taxon>Bacteria</taxon>
        <taxon>Bacillati</taxon>
        <taxon>Actinomycetota</taxon>
        <taxon>Actinomycetes</taxon>
        <taxon>Kitasatosporales</taxon>
        <taxon>Streptomycetaceae</taxon>
        <taxon>Streptomyces</taxon>
        <taxon>Streptomyces violaceusniger group</taxon>
    </lineage>
</organism>
<comment type="caution">
    <text evidence="2">The sequence shown here is derived from an EMBL/GenBank/DDBJ whole genome shotgun (WGS) entry which is preliminary data.</text>
</comment>
<reference evidence="2 3" key="1">
    <citation type="submission" date="2015-09" db="EMBL/GenBank/DDBJ databases">
        <title>Genome sequence, genome mining and natural product profiling of a biocontrol bacterium Streptomyces malaysiensis F913.</title>
        <authorList>
            <person name="Xu Y."/>
            <person name="Wei J."/>
            <person name="Xie J."/>
            <person name="Li T."/>
            <person name="Zhou Z."/>
        </authorList>
    </citation>
    <scope>NUCLEOTIDE SEQUENCE [LARGE SCALE GENOMIC DNA]</scope>
    <source>
        <strain evidence="2 3">F913</strain>
    </source>
</reference>
<evidence type="ECO:0000256" key="1">
    <source>
        <dbReference type="SAM" id="MobiDB-lite"/>
    </source>
</evidence>
<proteinExistence type="predicted"/>
<dbReference type="AlphaFoldDB" id="A0A2J7YW03"/>
<dbReference type="GO" id="GO:0048038">
    <property type="term" value="F:quinone binding"/>
    <property type="evidence" value="ECO:0007669"/>
    <property type="project" value="InterPro"/>
</dbReference>
<dbReference type="Gene3D" id="3.10.450.40">
    <property type="match status" value="1"/>
</dbReference>